<dbReference type="AlphaFoldDB" id="A0AAV7P829"/>
<dbReference type="Proteomes" id="UP001066276">
    <property type="component" value="Chromosome 7"/>
</dbReference>
<evidence type="ECO:0000313" key="2">
    <source>
        <dbReference type="EMBL" id="KAJ1123899.1"/>
    </source>
</evidence>
<organism evidence="2 3">
    <name type="scientific">Pleurodeles waltl</name>
    <name type="common">Iberian ribbed newt</name>
    <dbReference type="NCBI Taxonomy" id="8319"/>
    <lineage>
        <taxon>Eukaryota</taxon>
        <taxon>Metazoa</taxon>
        <taxon>Chordata</taxon>
        <taxon>Craniata</taxon>
        <taxon>Vertebrata</taxon>
        <taxon>Euteleostomi</taxon>
        <taxon>Amphibia</taxon>
        <taxon>Batrachia</taxon>
        <taxon>Caudata</taxon>
        <taxon>Salamandroidea</taxon>
        <taxon>Salamandridae</taxon>
        <taxon>Pleurodelinae</taxon>
        <taxon>Pleurodeles</taxon>
    </lineage>
</organism>
<proteinExistence type="predicted"/>
<name>A0AAV7P829_PLEWA</name>
<accession>A0AAV7P829</accession>
<reference evidence="2" key="1">
    <citation type="journal article" date="2022" name="bioRxiv">
        <title>Sequencing and chromosome-scale assembly of the giantPleurodeles waltlgenome.</title>
        <authorList>
            <person name="Brown T."/>
            <person name="Elewa A."/>
            <person name="Iarovenko S."/>
            <person name="Subramanian E."/>
            <person name="Araus A.J."/>
            <person name="Petzold A."/>
            <person name="Susuki M."/>
            <person name="Suzuki K.-i.T."/>
            <person name="Hayashi T."/>
            <person name="Toyoda A."/>
            <person name="Oliveira C."/>
            <person name="Osipova E."/>
            <person name="Leigh N.D."/>
            <person name="Simon A."/>
            <person name="Yun M.H."/>
        </authorList>
    </citation>
    <scope>NUCLEOTIDE SEQUENCE</scope>
    <source>
        <strain evidence="2">20211129_DDA</strain>
        <tissue evidence="2">Liver</tissue>
    </source>
</reference>
<evidence type="ECO:0000256" key="1">
    <source>
        <dbReference type="SAM" id="MobiDB-lite"/>
    </source>
</evidence>
<feature type="compositionally biased region" description="Basic and acidic residues" evidence="1">
    <location>
        <begin position="71"/>
        <end position="85"/>
    </location>
</feature>
<sequence length="106" mass="11984">MLTLGRKRRRQDKQKAAGKETRRGDAGRRGETDRRGDTDRRADADQRGGAGQSGEVDKVRVGDTEAEEECRESKERTESNRREMTTMEGLGVRWQGTPHWNAPQGD</sequence>
<protein>
    <submittedName>
        <fullName evidence="2">Uncharacterized protein</fullName>
    </submittedName>
</protein>
<dbReference type="EMBL" id="JANPWB010000011">
    <property type="protein sequence ID" value="KAJ1123899.1"/>
    <property type="molecule type" value="Genomic_DNA"/>
</dbReference>
<feature type="compositionally biased region" description="Basic and acidic residues" evidence="1">
    <location>
        <begin position="13"/>
        <end position="46"/>
    </location>
</feature>
<keyword evidence="3" id="KW-1185">Reference proteome</keyword>
<evidence type="ECO:0000313" key="3">
    <source>
        <dbReference type="Proteomes" id="UP001066276"/>
    </source>
</evidence>
<gene>
    <name evidence="2" type="ORF">NDU88_002366</name>
</gene>
<comment type="caution">
    <text evidence="2">The sequence shown here is derived from an EMBL/GenBank/DDBJ whole genome shotgun (WGS) entry which is preliminary data.</text>
</comment>
<feature type="compositionally biased region" description="Basic residues" evidence="1">
    <location>
        <begin position="1"/>
        <end position="12"/>
    </location>
</feature>
<feature type="region of interest" description="Disordered" evidence="1">
    <location>
        <begin position="1"/>
        <end position="106"/>
    </location>
</feature>